<dbReference type="Gene3D" id="3.90.650.10">
    <property type="entry name" value="PurM-like C-terminal domain"/>
    <property type="match status" value="1"/>
</dbReference>
<dbReference type="SUPFAM" id="SSF56042">
    <property type="entry name" value="PurM C-terminal domain-like"/>
    <property type="match status" value="1"/>
</dbReference>
<evidence type="ECO:0000256" key="9">
    <source>
        <dbReference type="ARBA" id="ARBA00022755"/>
    </source>
</evidence>
<dbReference type="InterPro" id="IPR004733">
    <property type="entry name" value="PurM_cligase"/>
</dbReference>
<accession>A0A4Z0S260</accession>
<dbReference type="RefSeq" id="WP_135518665.1">
    <property type="nucleotide sequence ID" value="NZ_PVSN01000021.1"/>
</dbReference>
<evidence type="ECO:0000256" key="8">
    <source>
        <dbReference type="ARBA" id="ARBA00022741"/>
    </source>
</evidence>
<evidence type="ECO:0000256" key="14">
    <source>
        <dbReference type="ARBA" id="ARBA00049057"/>
    </source>
</evidence>
<evidence type="ECO:0000313" key="19">
    <source>
        <dbReference type="Proteomes" id="UP000297646"/>
    </source>
</evidence>
<dbReference type="HAMAP" id="MF_00741">
    <property type="entry name" value="AIRS"/>
    <property type="match status" value="1"/>
</dbReference>
<dbReference type="EC" id="6.3.3.1" evidence="4 15"/>
<dbReference type="GO" id="GO:0046084">
    <property type="term" value="P:adenine biosynthetic process"/>
    <property type="evidence" value="ECO:0007669"/>
    <property type="project" value="TreeGrafter"/>
</dbReference>
<dbReference type="AlphaFoldDB" id="A0A4Z0S260"/>
<evidence type="ECO:0000256" key="1">
    <source>
        <dbReference type="ARBA" id="ARBA00004496"/>
    </source>
</evidence>
<evidence type="ECO:0000259" key="17">
    <source>
        <dbReference type="Pfam" id="PF02769"/>
    </source>
</evidence>
<comment type="catalytic activity">
    <reaction evidence="14 15">
        <text>2-formamido-N(1)-(5-O-phospho-beta-D-ribosyl)acetamidine + ATP = 5-amino-1-(5-phospho-beta-D-ribosyl)imidazole + ADP + phosphate + H(+)</text>
        <dbReference type="Rhea" id="RHEA:23032"/>
        <dbReference type="ChEBI" id="CHEBI:15378"/>
        <dbReference type="ChEBI" id="CHEBI:30616"/>
        <dbReference type="ChEBI" id="CHEBI:43474"/>
        <dbReference type="ChEBI" id="CHEBI:137981"/>
        <dbReference type="ChEBI" id="CHEBI:147287"/>
        <dbReference type="ChEBI" id="CHEBI:456216"/>
        <dbReference type="EC" id="6.3.3.1"/>
    </reaction>
</comment>
<dbReference type="InterPro" id="IPR036921">
    <property type="entry name" value="PurM-like_N_sf"/>
</dbReference>
<dbReference type="FunFam" id="3.30.1330.10:FF:000001">
    <property type="entry name" value="Phosphoribosylformylglycinamidine cyclo-ligase"/>
    <property type="match status" value="1"/>
</dbReference>
<dbReference type="Pfam" id="PF02769">
    <property type="entry name" value="AIRS_C"/>
    <property type="match status" value="1"/>
</dbReference>
<dbReference type="GO" id="GO:0006189">
    <property type="term" value="P:'de novo' IMP biosynthetic process"/>
    <property type="evidence" value="ECO:0007669"/>
    <property type="project" value="UniProtKB-UniRule"/>
</dbReference>
<dbReference type="EMBL" id="PVSN01000021">
    <property type="protein sequence ID" value="TGE74080.1"/>
    <property type="molecule type" value="Genomic_DNA"/>
</dbReference>
<dbReference type="InterPro" id="IPR036676">
    <property type="entry name" value="PurM-like_C_sf"/>
</dbReference>
<dbReference type="NCBIfam" id="TIGR00878">
    <property type="entry name" value="purM"/>
    <property type="match status" value="1"/>
</dbReference>
<evidence type="ECO:0000256" key="6">
    <source>
        <dbReference type="ARBA" id="ARBA00022490"/>
    </source>
</evidence>
<sequence length="345" mass="36357">MTNQNAYANAGVDVAAGEQAVDLMGNAVSATYTPQVLGGIGGFWAAFALGNTYRDPVLISGTDGVGTKLLLAIAADKHDTIGQDLVAMVMNDILAQGAKPLFLLDYLAIAKMTPEKVATIVTGIAQATQAVGAALIGGESAELPGMYAPNHYDLAAFGVGVVERDEMLNPADVVAGDVLIGLPSSGVHSNGYALVREVFGIHEESDFLKLPTRLQEALLKPTTLYAPAILPLLAQKMIVSMAHITGGGIVGNLPRAHGEQVTANLHWGSWPMLPIFTEIQTRGNLTATDMLETFNLGLGMILIVKANQVDAAVTMFQDANQPAFIIGEMVARESEPIIWQGAQPW</sequence>
<comment type="similarity">
    <text evidence="3 15">Belongs to the AIR synthase family.</text>
</comment>
<dbReference type="FunFam" id="3.90.650.10:FF:000011">
    <property type="entry name" value="Phosphoribosylformylglycinamidine cyclo-ligase"/>
    <property type="match status" value="1"/>
</dbReference>
<evidence type="ECO:0000313" key="18">
    <source>
        <dbReference type="EMBL" id="TGE74080.1"/>
    </source>
</evidence>
<keyword evidence="7 15" id="KW-0436">Ligase</keyword>
<keyword evidence="9 15" id="KW-0658">Purine biosynthesis</keyword>
<evidence type="ECO:0000256" key="4">
    <source>
        <dbReference type="ARBA" id="ARBA00013047"/>
    </source>
</evidence>
<dbReference type="GO" id="GO:0004637">
    <property type="term" value="F:phosphoribosylamine-glycine ligase activity"/>
    <property type="evidence" value="ECO:0007669"/>
    <property type="project" value="TreeGrafter"/>
</dbReference>
<dbReference type="GO" id="GO:0004641">
    <property type="term" value="F:phosphoribosylformylglycinamidine cyclo-ligase activity"/>
    <property type="evidence" value="ECO:0007669"/>
    <property type="project" value="UniProtKB-UniRule"/>
</dbReference>
<keyword evidence="8 15" id="KW-0547">Nucleotide-binding</keyword>
<evidence type="ECO:0000256" key="10">
    <source>
        <dbReference type="ARBA" id="ARBA00022840"/>
    </source>
</evidence>
<reference evidence="18 19" key="1">
    <citation type="submission" date="2018-03" db="EMBL/GenBank/DDBJ databases">
        <title>Genome sequencing of Weissella confusa isolates.</title>
        <authorList>
            <person name="Kajala I."/>
            <person name="Baruah R."/>
            <person name="Bergsveinson J."/>
            <person name="Juvonen R."/>
            <person name="Ziola B."/>
        </authorList>
    </citation>
    <scope>NUCLEOTIDE SEQUENCE [LARGE SCALE GENOMIC DNA]</scope>
    <source>
        <strain evidence="18 19">VTT E-062653</strain>
    </source>
</reference>
<keyword evidence="10 15" id="KW-0067">ATP-binding</keyword>
<comment type="caution">
    <text evidence="18">The sequence shown here is derived from an EMBL/GenBank/DDBJ whole genome shotgun (WGS) entry which is preliminary data.</text>
</comment>
<name>A0A4Z0S260_WEICO</name>
<dbReference type="OrthoDB" id="9802507at2"/>
<evidence type="ECO:0000256" key="11">
    <source>
        <dbReference type="ARBA" id="ARBA00031908"/>
    </source>
</evidence>
<dbReference type="UniPathway" id="UPA00074">
    <property type="reaction ID" value="UER00129"/>
</dbReference>
<feature type="domain" description="PurM-like N-terminal" evidence="16">
    <location>
        <begin position="57"/>
        <end position="162"/>
    </location>
</feature>
<dbReference type="GO" id="GO:0005829">
    <property type="term" value="C:cytosol"/>
    <property type="evidence" value="ECO:0007669"/>
    <property type="project" value="TreeGrafter"/>
</dbReference>
<organism evidence="18 19">
    <name type="scientific">Weissella confusa</name>
    <name type="common">Lactobacillus confusus</name>
    <dbReference type="NCBI Taxonomy" id="1583"/>
    <lineage>
        <taxon>Bacteria</taxon>
        <taxon>Bacillati</taxon>
        <taxon>Bacillota</taxon>
        <taxon>Bacilli</taxon>
        <taxon>Lactobacillales</taxon>
        <taxon>Lactobacillaceae</taxon>
        <taxon>Weissella</taxon>
    </lineage>
</organism>
<dbReference type="PANTHER" id="PTHR10520">
    <property type="entry name" value="TRIFUNCTIONAL PURINE BIOSYNTHETIC PROTEIN ADENOSINE-3-RELATED"/>
    <property type="match status" value="1"/>
</dbReference>
<protein>
    <recommendedName>
        <fullName evidence="5 15">Phosphoribosylformylglycinamidine cyclo-ligase</fullName>
        <ecNumber evidence="4 15">6.3.3.1</ecNumber>
    </recommendedName>
    <alternativeName>
        <fullName evidence="12 15">AIR synthase</fullName>
    </alternativeName>
    <alternativeName>
        <fullName evidence="13 15">AIRS</fullName>
    </alternativeName>
    <alternativeName>
        <fullName evidence="11 15">Phosphoribosyl-aminoimidazole synthetase</fullName>
    </alternativeName>
</protein>
<dbReference type="Pfam" id="PF00586">
    <property type="entry name" value="AIRS"/>
    <property type="match status" value="1"/>
</dbReference>
<dbReference type="SUPFAM" id="SSF55326">
    <property type="entry name" value="PurM N-terminal domain-like"/>
    <property type="match status" value="1"/>
</dbReference>
<dbReference type="GO" id="GO:0005524">
    <property type="term" value="F:ATP binding"/>
    <property type="evidence" value="ECO:0007669"/>
    <property type="project" value="UniProtKB-KW"/>
</dbReference>
<gene>
    <name evidence="15" type="primary">purM</name>
    <name evidence="18" type="ORF">C6P11_03685</name>
</gene>
<evidence type="ECO:0000256" key="7">
    <source>
        <dbReference type="ARBA" id="ARBA00022598"/>
    </source>
</evidence>
<evidence type="ECO:0000259" key="16">
    <source>
        <dbReference type="Pfam" id="PF00586"/>
    </source>
</evidence>
<evidence type="ECO:0000256" key="13">
    <source>
        <dbReference type="ARBA" id="ARBA00033093"/>
    </source>
</evidence>
<feature type="domain" description="PurM-like C-terminal" evidence="17">
    <location>
        <begin position="175"/>
        <end position="337"/>
    </location>
</feature>
<dbReference type="PANTHER" id="PTHR10520:SF12">
    <property type="entry name" value="TRIFUNCTIONAL PURINE BIOSYNTHETIC PROTEIN ADENOSINE-3"/>
    <property type="match status" value="1"/>
</dbReference>
<evidence type="ECO:0000256" key="2">
    <source>
        <dbReference type="ARBA" id="ARBA00004686"/>
    </source>
</evidence>
<evidence type="ECO:0000256" key="3">
    <source>
        <dbReference type="ARBA" id="ARBA00010280"/>
    </source>
</evidence>
<dbReference type="CDD" id="cd02196">
    <property type="entry name" value="PurM"/>
    <property type="match status" value="1"/>
</dbReference>
<comment type="subcellular location">
    <subcellularLocation>
        <location evidence="1 15">Cytoplasm</location>
    </subcellularLocation>
</comment>
<evidence type="ECO:0000256" key="5">
    <source>
        <dbReference type="ARBA" id="ARBA00020367"/>
    </source>
</evidence>
<evidence type="ECO:0000256" key="15">
    <source>
        <dbReference type="HAMAP-Rule" id="MF_00741"/>
    </source>
</evidence>
<comment type="pathway">
    <text evidence="2 15">Purine metabolism; IMP biosynthesis via de novo pathway; 5-amino-1-(5-phospho-D-ribosyl)imidazole from N(2)-formyl-N(1)-(5-phospho-D-ribosyl)glycinamide: step 2/2.</text>
</comment>
<dbReference type="Gene3D" id="3.30.1330.10">
    <property type="entry name" value="PurM-like, N-terminal domain"/>
    <property type="match status" value="1"/>
</dbReference>
<proteinExistence type="inferred from homology"/>
<keyword evidence="6 15" id="KW-0963">Cytoplasm</keyword>
<dbReference type="InterPro" id="IPR010918">
    <property type="entry name" value="PurM-like_C_dom"/>
</dbReference>
<dbReference type="Proteomes" id="UP000297646">
    <property type="component" value="Unassembled WGS sequence"/>
</dbReference>
<dbReference type="InterPro" id="IPR016188">
    <property type="entry name" value="PurM-like_N"/>
</dbReference>
<evidence type="ECO:0000256" key="12">
    <source>
        <dbReference type="ARBA" id="ARBA00032931"/>
    </source>
</evidence>